<evidence type="ECO:0000256" key="2">
    <source>
        <dbReference type="ARBA" id="ARBA00023043"/>
    </source>
</evidence>
<dbReference type="EMBL" id="CABFNQ020000718">
    <property type="protein sequence ID" value="CAH0026196.1"/>
    <property type="molecule type" value="Genomic_DNA"/>
</dbReference>
<dbReference type="OrthoDB" id="21416at2759"/>
<evidence type="ECO:0000313" key="5">
    <source>
        <dbReference type="Proteomes" id="UP000696573"/>
    </source>
</evidence>
<sequence length="809" mass="89544">MLKDQLPLRLKDTRRISKRGGRYSNAGGLKDDETTRLEEILELCAANGLEADDFAQLDPRFWHSGHIGQAFNKGHDYTAICLTAIRAKNPAPKVDNDEEAAPSVGTRRVEEILHNSSREARLQSLGASGMLQPDKIYQHHLLSFLRRKEWKFIEKMAREGVDFLNASSGFSNFAILVSHGYASLAETVGDIVVQKGFENSDWHAFGDETRPGLWFAKRNISDPSKVSQNPLPLLICATRRELPNLPMLKLLVEKFGVDVNEMAYSREYVSGENIIAGSDSPLHSASRGDHWWQVHQALPYLLKAGANIHLRNHLGQTPLLMALKADGNWPGPFNRAAARLLIEAGADVNAADKEGRSCLACARHDVGLVKLLISHGAVVTADSILAAIDSKSVPMLQALLSGGVSANIRADKPSEEALAAEREKIRKNRYRWAYGSSVPPHEKFPLFHAGNLFKTIKSPATSQELRETETCIQLVQVLLEHGADPFGKFLIEESSGPDTPIYTEATVLHELLADGSLPEVYLRIPDLDVDHRDAKGRTLLHAVCSGINYPDYVVGSYQQDGQVDEKTTVFQQLLSLGADIEAVDNSSRNVLHYMIGNDDRHGFVEFDQFEASLAEVLKKAPQLMNRPDSSGETPLHAAVIRAANRGRPDIAEALLKAGADHLTVTNKKDNLLHSLASRLRTEQNRDFFEDLVKRGVDINARNIKGETPLFTFCVKSKPKKRDSYSDKEKAMEKLKAIPLMERLGADLFVKDNRGRGLLHAAAGGNVDIFKQLMERGLDVMLEDEVQQTPIDVAAACGNKDILELFEKKI</sequence>
<evidence type="ECO:0000313" key="4">
    <source>
        <dbReference type="EMBL" id="CAH0026196.1"/>
    </source>
</evidence>
<dbReference type="Pfam" id="PF00023">
    <property type="entry name" value="Ank"/>
    <property type="match status" value="1"/>
</dbReference>
<feature type="repeat" description="ANK" evidence="3">
    <location>
        <begin position="277"/>
        <end position="313"/>
    </location>
</feature>
<accession>A0A9N9VNF9</accession>
<organism evidence="4 5">
    <name type="scientific">Clonostachys rhizophaga</name>
    <dbReference type="NCBI Taxonomy" id="160324"/>
    <lineage>
        <taxon>Eukaryota</taxon>
        <taxon>Fungi</taxon>
        <taxon>Dikarya</taxon>
        <taxon>Ascomycota</taxon>
        <taxon>Pezizomycotina</taxon>
        <taxon>Sordariomycetes</taxon>
        <taxon>Hypocreomycetidae</taxon>
        <taxon>Hypocreales</taxon>
        <taxon>Bionectriaceae</taxon>
        <taxon>Clonostachys</taxon>
    </lineage>
</organism>
<keyword evidence="5" id="KW-1185">Reference proteome</keyword>
<proteinExistence type="predicted"/>
<dbReference type="SUPFAM" id="SSF48403">
    <property type="entry name" value="Ankyrin repeat"/>
    <property type="match status" value="2"/>
</dbReference>
<gene>
    <name evidence="4" type="ORF">CRHIZ90672A_00013962</name>
</gene>
<dbReference type="Gene3D" id="1.25.40.20">
    <property type="entry name" value="Ankyrin repeat-containing domain"/>
    <property type="match status" value="3"/>
</dbReference>
<dbReference type="PANTHER" id="PTHR24189:SF50">
    <property type="entry name" value="ANKYRIN REPEAT AND SOCS BOX PROTEIN 2"/>
    <property type="match status" value="1"/>
</dbReference>
<dbReference type="AlphaFoldDB" id="A0A9N9VNF9"/>
<evidence type="ECO:0000256" key="3">
    <source>
        <dbReference type="PROSITE-ProRule" id="PRU00023"/>
    </source>
</evidence>
<reference evidence="4" key="1">
    <citation type="submission" date="2021-10" db="EMBL/GenBank/DDBJ databases">
        <authorList>
            <person name="Piombo E."/>
        </authorList>
    </citation>
    <scope>NUCLEOTIDE SEQUENCE</scope>
</reference>
<keyword evidence="1" id="KW-0677">Repeat</keyword>
<dbReference type="InterPro" id="IPR050745">
    <property type="entry name" value="Multifunctional_regulatory"/>
</dbReference>
<dbReference type="InterPro" id="IPR036770">
    <property type="entry name" value="Ankyrin_rpt-contain_sf"/>
</dbReference>
<feature type="repeat" description="ANK" evidence="3">
    <location>
        <begin position="630"/>
        <end position="666"/>
    </location>
</feature>
<protein>
    <submittedName>
        <fullName evidence="4">Uncharacterized protein</fullName>
    </submittedName>
</protein>
<feature type="repeat" description="ANK" evidence="3">
    <location>
        <begin position="314"/>
        <end position="353"/>
    </location>
</feature>
<name>A0A9N9VNF9_9HYPO</name>
<comment type="caution">
    <text evidence="4">The sequence shown here is derived from an EMBL/GenBank/DDBJ whole genome shotgun (WGS) entry which is preliminary data.</text>
</comment>
<evidence type="ECO:0000256" key="1">
    <source>
        <dbReference type="ARBA" id="ARBA00022737"/>
    </source>
</evidence>
<dbReference type="Proteomes" id="UP000696573">
    <property type="component" value="Unassembled WGS sequence"/>
</dbReference>
<dbReference type="PROSITE" id="PS50297">
    <property type="entry name" value="ANK_REP_REGION"/>
    <property type="match status" value="1"/>
</dbReference>
<dbReference type="SMART" id="SM00248">
    <property type="entry name" value="ANK"/>
    <property type="match status" value="8"/>
</dbReference>
<dbReference type="PANTHER" id="PTHR24189">
    <property type="entry name" value="MYOTROPHIN"/>
    <property type="match status" value="1"/>
</dbReference>
<dbReference type="PROSITE" id="PS50088">
    <property type="entry name" value="ANK_REPEAT"/>
    <property type="match status" value="3"/>
</dbReference>
<dbReference type="InterPro" id="IPR002110">
    <property type="entry name" value="Ankyrin_rpt"/>
</dbReference>
<dbReference type="Pfam" id="PF12796">
    <property type="entry name" value="Ank_2"/>
    <property type="match status" value="1"/>
</dbReference>
<keyword evidence="2 3" id="KW-0040">ANK repeat</keyword>